<dbReference type="EMBL" id="JQEC01000025">
    <property type="protein sequence ID" value="KGJ93445.1"/>
    <property type="molecule type" value="Genomic_DNA"/>
</dbReference>
<gene>
    <name evidence="1" type="ORF">GAB14E_2613</name>
</gene>
<dbReference type="Proteomes" id="UP000029868">
    <property type="component" value="Unassembled WGS sequence"/>
</dbReference>
<comment type="caution">
    <text evidence="1">The sequence shown here is derived from an EMBL/GenBank/DDBJ whole genome shotgun (WGS) entry which is preliminary data.</text>
</comment>
<evidence type="ECO:0008006" key="3">
    <source>
        <dbReference type="Google" id="ProtNLM"/>
    </source>
</evidence>
<organism evidence="1 2">
    <name type="scientific">Colwellia psychrerythraea</name>
    <name type="common">Vibrio psychroerythus</name>
    <dbReference type="NCBI Taxonomy" id="28229"/>
    <lineage>
        <taxon>Bacteria</taxon>
        <taxon>Pseudomonadati</taxon>
        <taxon>Pseudomonadota</taxon>
        <taxon>Gammaproteobacteria</taxon>
        <taxon>Alteromonadales</taxon>
        <taxon>Colwelliaceae</taxon>
        <taxon>Colwellia</taxon>
    </lineage>
</organism>
<dbReference type="OrthoDB" id="8612466at2"/>
<sequence>MARRPRVLFTYIRSLFSNDLLVELSESKISIKVFSSDIKFEEEPYIAVENTKKGEIVKAIGTEAKRETASNITVTNPFKHPRSFVADFMLAEKIIQHGIYQIHKSRIRPAPRIIMHQLEKVEGGLTSIEDRVLRELAVGSGAREVIIYLGGKINTSAESFDSVKSRVSAT</sequence>
<dbReference type="Gene3D" id="3.30.420.40">
    <property type="match status" value="1"/>
</dbReference>
<evidence type="ECO:0000313" key="2">
    <source>
        <dbReference type="Proteomes" id="UP000029868"/>
    </source>
</evidence>
<name>A0A099KTC3_COLPS</name>
<reference evidence="1 2" key="1">
    <citation type="submission" date="2014-08" db="EMBL/GenBank/DDBJ databases">
        <title>Genomic and Phenotypic Diversity of Colwellia psychrerythraea strains from Disparate Marine Basins.</title>
        <authorList>
            <person name="Techtmann S.M."/>
            <person name="Stelling S.C."/>
            <person name="Utturkar S.M."/>
            <person name="Alshibli N."/>
            <person name="Harris A."/>
            <person name="Brown S.D."/>
            <person name="Hazen T.C."/>
        </authorList>
    </citation>
    <scope>NUCLEOTIDE SEQUENCE [LARGE SCALE GENOMIC DNA]</scope>
    <source>
        <strain evidence="1 2">GAB14E</strain>
    </source>
</reference>
<protein>
    <recommendedName>
        <fullName evidence="3">Rod shape-determining-related protein</fullName>
    </recommendedName>
</protein>
<proteinExistence type="predicted"/>
<dbReference type="Pfam" id="PF06723">
    <property type="entry name" value="MreB_Mbl"/>
    <property type="match status" value="1"/>
</dbReference>
<dbReference type="AlphaFoldDB" id="A0A099KTC3"/>
<dbReference type="PATRIC" id="fig|28229.3.peg.2243"/>
<accession>A0A099KTC3</accession>
<dbReference type="InterPro" id="IPR056546">
    <property type="entry name" value="MreB_MamK-like"/>
</dbReference>
<evidence type="ECO:0000313" key="1">
    <source>
        <dbReference type="EMBL" id="KGJ93445.1"/>
    </source>
</evidence>